<accession>A0A3E0DNY6</accession>
<dbReference type="AlphaFoldDB" id="A0A3E0DNY6"/>
<dbReference type="SUPFAM" id="SSF50494">
    <property type="entry name" value="Trypsin-like serine proteases"/>
    <property type="match status" value="1"/>
</dbReference>
<dbReference type="RefSeq" id="WP_086541277.1">
    <property type="nucleotide sequence ID" value="NZ_MSSW01000023.1"/>
</dbReference>
<dbReference type="GO" id="GO:0006508">
    <property type="term" value="P:proteolysis"/>
    <property type="evidence" value="ECO:0007669"/>
    <property type="project" value="UniProtKB-KW"/>
</dbReference>
<keyword evidence="3" id="KW-0378">Hydrolase</keyword>
<dbReference type="SUPFAM" id="SSF50156">
    <property type="entry name" value="PDZ domain-like"/>
    <property type="match status" value="1"/>
</dbReference>
<evidence type="ECO:0000256" key="4">
    <source>
        <dbReference type="SAM" id="MobiDB-lite"/>
    </source>
</evidence>
<dbReference type="Proteomes" id="UP000256405">
    <property type="component" value="Unassembled WGS sequence"/>
</dbReference>
<dbReference type="PRINTS" id="PR00834">
    <property type="entry name" value="PROTEASES2C"/>
</dbReference>
<dbReference type="GO" id="GO:0004252">
    <property type="term" value="F:serine-type endopeptidase activity"/>
    <property type="evidence" value="ECO:0007669"/>
    <property type="project" value="InterPro"/>
</dbReference>
<dbReference type="InterPro" id="IPR036034">
    <property type="entry name" value="PDZ_sf"/>
</dbReference>
<evidence type="ECO:0000313" key="6">
    <source>
        <dbReference type="EMBL" id="REG84469.1"/>
    </source>
</evidence>
<dbReference type="Gene3D" id="2.30.42.10">
    <property type="match status" value="1"/>
</dbReference>
<keyword evidence="2 6" id="KW-0645">Protease</keyword>
<evidence type="ECO:0000256" key="2">
    <source>
        <dbReference type="ARBA" id="ARBA00022670"/>
    </source>
</evidence>
<comment type="similarity">
    <text evidence="1">Belongs to the peptidase S1C family.</text>
</comment>
<dbReference type="PROSITE" id="PS50106">
    <property type="entry name" value="PDZ"/>
    <property type="match status" value="1"/>
</dbReference>
<evidence type="ECO:0000259" key="5">
    <source>
        <dbReference type="PROSITE" id="PS50106"/>
    </source>
</evidence>
<dbReference type="EMBL" id="QUNF01000015">
    <property type="protein sequence ID" value="REG84469.1"/>
    <property type="molecule type" value="Genomic_DNA"/>
</dbReference>
<sequence length="503" mass="53420">MSKRQFFLGILLASLVGGIVALAGVSFLAQPQNATSFDGKQPASFANLLSGEDFTIPDGINFVASAEAVVPAVVHVKSQITYASSGRSQRDPIHEYFGIPPREGQRDKGGRQQGPVAMSSGSGVIISPDGYIVTNNHVVENATRLEISLDNNKRYVAEVIGTDPTTDLALLKIDAEGLPFVRFGDSDKTQIGEWVLAVGNPFDLNSTVTAGIISAKARNIRILENVENNLSIESFLQTDAVVNPGNSGGALVNLAGELIGINTAIASSTGTFSGYSFAVPSTLVKKVMDDLMKYGTAQRALLGVNIQNVSPELADYLEKELPVEQGVYVGGVNENSAGADAGLQAGDIIISLDGRVTNNVANLQEMVARKRPGDKVEVEYIRDGKTNKTKATLKNFSGTTGVVEKVIPKTYAFQGVSFEEVPEQVKGQLKLSGGALISTVTGEKWGRAGAKPGFIITSIITEDGRLRISGVDNLLEVLNDNEGDGIVVLGMFQDGTEYYFEVD</sequence>
<dbReference type="Pfam" id="PF13365">
    <property type="entry name" value="Trypsin_2"/>
    <property type="match status" value="1"/>
</dbReference>
<dbReference type="InterPro" id="IPR001940">
    <property type="entry name" value="Peptidase_S1C"/>
</dbReference>
<dbReference type="Pfam" id="PF13180">
    <property type="entry name" value="PDZ_2"/>
    <property type="match status" value="1"/>
</dbReference>
<dbReference type="OrthoDB" id="9758917at2"/>
<evidence type="ECO:0000256" key="1">
    <source>
        <dbReference type="ARBA" id="ARBA00010541"/>
    </source>
</evidence>
<dbReference type="Gene3D" id="2.40.10.120">
    <property type="match status" value="1"/>
</dbReference>
<dbReference type="InterPro" id="IPR001478">
    <property type="entry name" value="PDZ"/>
</dbReference>
<dbReference type="InterPro" id="IPR009003">
    <property type="entry name" value="Peptidase_S1_PA"/>
</dbReference>
<name>A0A3E0DNY6_9BACT</name>
<dbReference type="PANTHER" id="PTHR22939:SF129">
    <property type="entry name" value="SERINE PROTEASE HTRA2, MITOCHONDRIAL"/>
    <property type="match status" value="1"/>
</dbReference>
<dbReference type="SMART" id="SM00228">
    <property type="entry name" value="PDZ"/>
    <property type="match status" value="1"/>
</dbReference>
<proteinExistence type="inferred from homology"/>
<gene>
    <name evidence="6" type="ORF">C8N25_11544</name>
</gene>
<dbReference type="PANTHER" id="PTHR22939">
    <property type="entry name" value="SERINE PROTEASE FAMILY S1C HTRA-RELATED"/>
    <property type="match status" value="1"/>
</dbReference>
<evidence type="ECO:0000256" key="3">
    <source>
        <dbReference type="ARBA" id="ARBA00022801"/>
    </source>
</evidence>
<organism evidence="6 7">
    <name type="scientific">Algoriphagus antarcticus</name>
    <dbReference type="NCBI Taxonomy" id="238540"/>
    <lineage>
        <taxon>Bacteria</taxon>
        <taxon>Pseudomonadati</taxon>
        <taxon>Bacteroidota</taxon>
        <taxon>Cytophagia</taxon>
        <taxon>Cytophagales</taxon>
        <taxon>Cyclobacteriaceae</taxon>
        <taxon>Algoriphagus</taxon>
    </lineage>
</organism>
<comment type="caution">
    <text evidence="6">The sequence shown here is derived from an EMBL/GenBank/DDBJ whole genome shotgun (WGS) entry which is preliminary data.</text>
</comment>
<evidence type="ECO:0000313" key="7">
    <source>
        <dbReference type="Proteomes" id="UP000256405"/>
    </source>
</evidence>
<protein>
    <submittedName>
        <fullName evidence="6">Do/DeqQ family serine protease</fullName>
    </submittedName>
</protein>
<reference evidence="6 7" key="1">
    <citation type="submission" date="2018-08" db="EMBL/GenBank/DDBJ databases">
        <title>Genomic Encyclopedia of Archaeal and Bacterial Type Strains, Phase II (KMG-II): from individual species to whole genera.</title>
        <authorList>
            <person name="Goeker M."/>
        </authorList>
    </citation>
    <scope>NUCLEOTIDE SEQUENCE [LARGE SCALE GENOMIC DNA]</scope>
    <source>
        <strain evidence="6 7">DSM 15986</strain>
    </source>
</reference>
<feature type="domain" description="PDZ" evidence="5">
    <location>
        <begin position="291"/>
        <end position="384"/>
    </location>
</feature>
<feature type="region of interest" description="Disordered" evidence="4">
    <location>
        <begin position="99"/>
        <end position="118"/>
    </location>
</feature>
<keyword evidence="7" id="KW-1185">Reference proteome</keyword>